<dbReference type="GO" id="GO:0005634">
    <property type="term" value="C:nucleus"/>
    <property type="evidence" value="ECO:0007669"/>
    <property type="project" value="UniProtKB-SubCell"/>
</dbReference>
<dbReference type="Proteomes" id="UP001295684">
    <property type="component" value="Unassembled WGS sequence"/>
</dbReference>
<keyword evidence="3" id="KW-0547">Nucleotide-binding</keyword>
<dbReference type="GO" id="GO:0005524">
    <property type="term" value="F:ATP binding"/>
    <property type="evidence" value="ECO:0007669"/>
    <property type="project" value="UniProtKB-KW"/>
</dbReference>
<evidence type="ECO:0000256" key="11">
    <source>
        <dbReference type="ARBA" id="ARBA00034808"/>
    </source>
</evidence>
<keyword evidence="6" id="KW-0067">ATP-binding</keyword>
<dbReference type="GO" id="GO:0000724">
    <property type="term" value="P:double-strand break repair via homologous recombination"/>
    <property type="evidence" value="ECO:0007669"/>
    <property type="project" value="TreeGrafter"/>
</dbReference>
<feature type="region of interest" description="Disordered" evidence="12">
    <location>
        <begin position="1102"/>
        <end position="1331"/>
    </location>
</feature>
<keyword evidence="5" id="KW-0347">Helicase</keyword>
<evidence type="ECO:0000256" key="5">
    <source>
        <dbReference type="ARBA" id="ARBA00022806"/>
    </source>
</evidence>
<dbReference type="InterPro" id="IPR036388">
    <property type="entry name" value="WH-like_DNA-bd_sf"/>
</dbReference>
<dbReference type="PROSITE" id="PS51192">
    <property type="entry name" value="HELICASE_ATP_BIND_1"/>
    <property type="match status" value="1"/>
</dbReference>
<feature type="compositionally biased region" description="Polar residues" evidence="12">
    <location>
        <begin position="1055"/>
        <end position="1067"/>
    </location>
</feature>
<feature type="domain" description="Helicase ATP-binding" evidence="13">
    <location>
        <begin position="187"/>
        <end position="361"/>
    </location>
</feature>
<evidence type="ECO:0000256" key="1">
    <source>
        <dbReference type="ARBA" id="ARBA00004123"/>
    </source>
</evidence>
<dbReference type="InterPro" id="IPR004589">
    <property type="entry name" value="DNA_helicase_ATP-dep_RecQ"/>
</dbReference>
<keyword evidence="7" id="KW-0238">DNA-binding</keyword>
<evidence type="ECO:0000256" key="4">
    <source>
        <dbReference type="ARBA" id="ARBA00022801"/>
    </source>
</evidence>
<dbReference type="PANTHER" id="PTHR13710">
    <property type="entry name" value="DNA HELICASE RECQ FAMILY MEMBER"/>
    <property type="match status" value="1"/>
</dbReference>
<dbReference type="SMART" id="SM00487">
    <property type="entry name" value="DEXDc"/>
    <property type="match status" value="1"/>
</dbReference>
<feature type="domain" description="Helicase C-terminal" evidence="14">
    <location>
        <begin position="387"/>
        <end position="541"/>
    </location>
</feature>
<keyword evidence="4" id="KW-0378">Hydrolase</keyword>
<feature type="compositionally biased region" description="Basic and acidic residues" evidence="12">
    <location>
        <begin position="727"/>
        <end position="749"/>
    </location>
</feature>
<dbReference type="PROSITE" id="PS51194">
    <property type="entry name" value="HELICASE_CTER"/>
    <property type="match status" value="1"/>
</dbReference>
<feature type="compositionally biased region" description="Acidic residues" evidence="12">
    <location>
        <begin position="1304"/>
        <end position="1314"/>
    </location>
</feature>
<feature type="region of interest" description="Disordered" evidence="12">
    <location>
        <begin position="1055"/>
        <end position="1081"/>
    </location>
</feature>
<dbReference type="PANTHER" id="PTHR13710:SF153">
    <property type="entry name" value="RECQ-LIKE DNA HELICASE BLM"/>
    <property type="match status" value="1"/>
</dbReference>
<feature type="compositionally biased region" description="Basic residues" evidence="12">
    <location>
        <begin position="1319"/>
        <end position="1331"/>
    </location>
</feature>
<keyword evidence="16" id="KW-1185">Reference proteome</keyword>
<feature type="compositionally biased region" description="Basic residues" evidence="12">
    <location>
        <begin position="1216"/>
        <end position="1228"/>
    </location>
</feature>
<dbReference type="CDD" id="cd18794">
    <property type="entry name" value="SF2_C_RecQ"/>
    <property type="match status" value="1"/>
</dbReference>
<dbReference type="Gene3D" id="1.10.10.10">
    <property type="entry name" value="Winged helix-like DNA-binding domain superfamily/Winged helix DNA-binding domain"/>
    <property type="match status" value="1"/>
</dbReference>
<dbReference type="Pfam" id="PF00271">
    <property type="entry name" value="Helicase_C"/>
    <property type="match status" value="1"/>
</dbReference>
<comment type="catalytic activity">
    <reaction evidence="10">
        <text>Couples ATP hydrolysis with the unwinding of duplex DNA by translocating in the 3'-5' direction.</text>
        <dbReference type="EC" id="5.6.2.4"/>
    </reaction>
</comment>
<dbReference type="InterPro" id="IPR027417">
    <property type="entry name" value="P-loop_NTPase"/>
</dbReference>
<dbReference type="EC" id="5.6.2.4" evidence="11"/>
<dbReference type="GO" id="GO:0005694">
    <property type="term" value="C:chromosome"/>
    <property type="evidence" value="ECO:0007669"/>
    <property type="project" value="TreeGrafter"/>
</dbReference>
<evidence type="ECO:0000256" key="9">
    <source>
        <dbReference type="ARBA" id="ARBA00023242"/>
    </source>
</evidence>
<feature type="compositionally biased region" description="Polar residues" evidence="12">
    <location>
        <begin position="1233"/>
        <end position="1251"/>
    </location>
</feature>
<evidence type="ECO:0000256" key="8">
    <source>
        <dbReference type="ARBA" id="ARBA00023235"/>
    </source>
</evidence>
<evidence type="ECO:0000256" key="12">
    <source>
        <dbReference type="SAM" id="MobiDB-lite"/>
    </source>
</evidence>
<name>A0AAD1UCI0_EUPCR</name>
<dbReference type="InterPro" id="IPR032284">
    <property type="entry name" value="RecQ_Zn-bd"/>
</dbReference>
<sequence>MENTNSDISIEDFNEKELEEFLNDFPSETDRTREETAVAAKPPPSSSEISACTSDITLTSISSPVKQDDAEGKIKTEKALEPSAKVKEENLDDKMVSECLDNLLKTEEPGVIIKFKQEVKEETSQKDAFNDSDVDPEELERFMSDIEEEKIVERDWKEKFDWEDEIANINKEVYDQNDFWENQREIINATKSKRDVLALIPTGGGKSLTFQISAFTESGYTIVVMPLISLIQDQIMCLEKITDKYKGYFFSSDVHDGFFTTLYTGRDPTLKLIYLTPEKIVNNPAFLQVLTNLYYKNKIERFVIDEAHCVSTWGQDFREDYLQLKILKQRFPRVPILALTATATDKVQGDIISQLCLDKVVKFKSSFNRPNLFYEVVKKDPKTLGEDVAKFVKAKFPYDTGIIYCLSKKECQELAFKLTNVFKIKCDYYHAEMNDNKRYSVQSKWMNGDIQIVIATIAFGMGINKHNVRFVIHTSLPKSIENYVQECGRAGRDGRPAHCRLFYDYNDRRRLEFFIVVNKKTTPERKNENLHSIYKMMEFCEEPFRCRRKLLLKYLGESFKTKECQRNCDNCHQDVKAKEINFGNESRTIIEFIQDISVSNFNLTITQTANFLKGKDINRLNKRLDFKKKYYKRFNFIDVSVIKRIIIRLLNLKVLKEKFIQLKEDAFKIHSFIAIGRKSKKFLKENMKLFLSVPNIRDYKPKHREIIPIGKNKNISLGIGKPTETAKLTDEVSEEKAQLNAEEEPKKEDSDCDSIDEPSPKASKESVVTVMKREEQVKQENQQQELERKEQVKEKVEDIKESQADILSLRTPFKGEVIKNEPDIKVEPLEPVPSENTLNTNSIIEILSTSIKPTVEEKKTSKPKEIFKIEKKKIPKAIHEPSLVPSLKEKSFSSQDVQYKSFRSRSKSCMPTPKKVKYIALTEYEREELYDRIMLIKKKILTKCNPNLVKHFSEILSHNFISFLVLLVPTSLRQLTHNEMVRLTPEMKEILKKYGNLIFDEIQHFLRSIKSSAYRKSGLDKESEFCGKLESREISSIQKVKIKFCDDRTLDNNSSLSKLPSSAVPTSQKEEPMVRLPETPSKISSLDFESISAPVKASAVAEDPNLQLVEEPDKSSESSDRKSVSNTSQIFDADEELEDEGYTSPFEIDKTYTGKVNEMMLDEDKRKPQPNKIKLKDLEMMPRNKSMIPRRSVPKGHRYGTQMPSIDEDPSENSHAKRRKIGNSRRMLKIPYRSNTYPMKSTSDLQSSINKLQREEHEKEFNEIFSKTTSKSGNKRKPKKQSVKKRVSKAAKKCLSEASSLKESDEDDYTFDDLDIPKVHRNRKSHKKKFL</sequence>
<dbReference type="GO" id="GO:0016787">
    <property type="term" value="F:hydrolase activity"/>
    <property type="evidence" value="ECO:0007669"/>
    <property type="project" value="UniProtKB-KW"/>
</dbReference>
<evidence type="ECO:0000313" key="16">
    <source>
        <dbReference type="Proteomes" id="UP001295684"/>
    </source>
</evidence>
<dbReference type="GO" id="GO:0003677">
    <property type="term" value="F:DNA binding"/>
    <property type="evidence" value="ECO:0007669"/>
    <property type="project" value="UniProtKB-KW"/>
</dbReference>
<accession>A0AAD1UCI0</accession>
<dbReference type="SMART" id="SM00490">
    <property type="entry name" value="HELICc"/>
    <property type="match status" value="1"/>
</dbReference>
<feature type="compositionally biased region" description="Acidic residues" evidence="12">
    <location>
        <begin position="1132"/>
        <end position="1141"/>
    </location>
</feature>
<dbReference type="NCBIfam" id="TIGR00614">
    <property type="entry name" value="recQ_fam"/>
    <property type="match status" value="1"/>
</dbReference>
<dbReference type="GO" id="GO:0005737">
    <property type="term" value="C:cytoplasm"/>
    <property type="evidence" value="ECO:0007669"/>
    <property type="project" value="TreeGrafter"/>
</dbReference>
<evidence type="ECO:0000259" key="13">
    <source>
        <dbReference type="PROSITE" id="PS51192"/>
    </source>
</evidence>
<organism evidence="15 16">
    <name type="scientific">Euplotes crassus</name>
    <dbReference type="NCBI Taxonomy" id="5936"/>
    <lineage>
        <taxon>Eukaryota</taxon>
        <taxon>Sar</taxon>
        <taxon>Alveolata</taxon>
        <taxon>Ciliophora</taxon>
        <taxon>Intramacronucleata</taxon>
        <taxon>Spirotrichea</taxon>
        <taxon>Hypotrichia</taxon>
        <taxon>Euplotida</taxon>
        <taxon>Euplotidae</taxon>
        <taxon>Moneuplotes</taxon>
    </lineage>
</organism>
<feature type="compositionally biased region" description="Basic and acidic residues" evidence="12">
    <location>
        <begin position="785"/>
        <end position="794"/>
    </location>
</feature>
<dbReference type="Pfam" id="PF00270">
    <property type="entry name" value="DEAD"/>
    <property type="match status" value="1"/>
</dbReference>
<dbReference type="InterPro" id="IPR014001">
    <property type="entry name" value="Helicase_ATP-bd"/>
</dbReference>
<comment type="subcellular location">
    <subcellularLocation>
        <location evidence="1">Nucleus</location>
    </subcellularLocation>
</comment>
<feature type="region of interest" description="Disordered" evidence="12">
    <location>
        <begin position="775"/>
        <end position="794"/>
    </location>
</feature>
<evidence type="ECO:0000256" key="7">
    <source>
        <dbReference type="ARBA" id="ARBA00023125"/>
    </source>
</evidence>
<keyword evidence="9" id="KW-0539">Nucleus</keyword>
<evidence type="ECO:0000256" key="10">
    <source>
        <dbReference type="ARBA" id="ARBA00034617"/>
    </source>
</evidence>
<dbReference type="FunFam" id="3.40.50.300:FF:000340">
    <property type="entry name" value="Bloom syndrome, RecQ helicase"/>
    <property type="match status" value="1"/>
</dbReference>
<feature type="compositionally biased region" description="Basic and acidic residues" evidence="12">
    <location>
        <begin position="1252"/>
        <end position="1262"/>
    </location>
</feature>
<comment type="similarity">
    <text evidence="2">Belongs to the helicase family. RecQ subfamily.</text>
</comment>
<keyword evidence="8" id="KW-0413">Isomerase</keyword>
<dbReference type="Pfam" id="PF16124">
    <property type="entry name" value="RecQ_Zn_bind"/>
    <property type="match status" value="1"/>
</dbReference>
<feature type="region of interest" description="Disordered" evidence="12">
    <location>
        <begin position="21"/>
        <end position="51"/>
    </location>
</feature>
<dbReference type="EMBL" id="CAMPGE010007412">
    <property type="protein sequence ID" value="CAI2366332.1"/>
    <property type="molecule type" value="Genomic_DNA"/>
</dbReference>
<dbReference type="GO" id="GO:0043138">
    <property type="term" value="F:3'-5' DNA helicase activity"/>
    <property type="evidence" value="ECO:0007669"/>
    <property type="project" value="UniProtKB-EC"/>
</dbReference>
<feature type="compositionally biased region" description="Basic and acidic residues" evidence="12">
    <location>
        <begin position="1111"/>
        <end position="1123"/>
    </location>
</feature>
<gene>
    <name evidence="15" type="ORF">ECRASSUSDP1_LOCUS7605</name>
</gene>
<comment type="caution">
    <text evidence="15">The sequence shown here is derived from an EMBL/GenBank/DDBJ whole genome shotgun (WGS) entry which is preliminary data.</text>
</comment>
<dbReference type="Gene3D" id="3.40.50.300">
    <property type="entry name" value="P-loop containing nucleotide triphosphate hydrolases"/>
    <property type="match status" value="2"/>
</dbReference>
<evidence type="ECO:0000256" key="2">
    <source>
        <dbReference type="ARBA" id="ARBA00005446"/>
    </source>
</evidence>
<dbReference type="FunFam" id="3.40.50.300:FF:001389">
    <property type="entry name" value="ATP-dependent DNA helicase RecQ"/>
    <property type="match status" value="1"/>
</dbReference>
<evidence type="ECO:0000256" key="6">
    <source>
        <dbReference type="ARBA" id="ARBA00022840"/>
    </source>
</evidence>
<dbReference type="GO" id="GO:0009378">
    <property type="term" value="F:four-way junction helicase activity"/>
    <property type="evidence" value="ECO:0007669"/>
    <property type="project" value="TreeGrafter"/>
</dbReference>
<dbReference type="InterPro" id="IPR001650">
    <property type="entry name" value="Helicase_C-like"/>
</dbReference>
<evidence type="ECO:0000313" key="15">
    <source>
        <dbReference type="EMBL" id="CAI2366332.1"/>
    </source>
</evidence>
<feature type="compositionally biased region" description="Basic residues" evidence="12">
    <location>
        <begin position="1273"/>
        <end position="1292"/>
    </location>
</feature>
<evidence type="ECO:0000259" key="14">
    <source>
        <dbReference type="PROSITE" id="PS51194"/>
    </source>
</evidence>
<reference evidence="15" key="1">
    <citation type="submission" date="2023-07" db="EMBL/GenBank/DDBJ databases">
        <authorList>
            <consortium name="AG Swart"/>
            <person name="Singh M."/>
            <person name="Singh A."/>
            <person name="Seah K."/>
            <person name="Emmerich C."/>
        </authorList>
    </citation>
    <scope>NUCLEOTIDE SEQUENCE</scope>
    <source>
        <strain evidence="15">DP1</strain>
    </source>
</reference>
<proteinExistence type="inferred from homology"/>
<evidence type="ECO:0000256" key="3">
    <source>
        <dbReference type="ARBA" id="ARBA00022741"/>
    </source>
</evidence>
<dbReference type="CDD" id="cd17920">
    <property type="entry name" value="DEXHc_RecQ"/>
    <property type="match status" value="1"/>
</dbReference>
<protein>
    <recommendedName>
        <fullName evidence="11">DNA 3'-5' helicase</fullName>
        <ecNumber evidence="11">5.6.2.4</ecNumber>
    </recommendedName>
</protein>
<dbReference type="InterPro" id="IPR011545">
    <property type="entry name" value="DEAD/DEAH_box_helicase_dom"/>
</dbReference>
<feature type="region of interest" description="Disordered" evidence="12">
    <location>
        <begin position="726"/>
        <end position="769"/>
    </location>
</feature>
<dbReference type="SUPFAM" id="SSF52540">
    <property type="entry name" value="P-loop containing nucleoside triphosphate hydrolases"/>
    <property type="match status" value="1"/>
</dbReference>